<reference evidence="1" key="1">
    <citation type="submission" date="2020-06" db="EMBL/GenBank/DDBJ databases">
        <authorList>
            <person name="Dong N."/>
        </authorList>
    </citation>
    <scope>NUCLEOTIDE SEQUENCE</scope>
    <source>
        <strain evidence="1">R1692</strain>
    </source>
</reference>
<evidence type="ECO:0000313" key="1">
    <source>
        <dbReference type="EMBL" id="MDM1047599.1"/>
    </source>
</evidence>
<reference evidence="1" key="2">
    <citation type="journal article" date="2022" name="Sci. Total Environ.">
        <title>Prevalence, transmission, and molecular epidemiology of tet(X)-positive bacteria among humans, animals, and environmental niches in China: An epidemiological, and genomic-based study.</title>
        <authorList>
            <person name="Dong N."/>
            <person name="Zeng Y."/>
            <person name="Cai C."/>
            <person name="Sun C."/>
            <person name="Lu J."/>
            <person name="Liu C."/>
            <person name="Zhou H."/>
            <person name="Sun Q."/>
            <person name="Shu L."/>
            <person name="Wang H."/>
            <person name="Wang Y."/>
            <person name="Wang S."/>
            <person name="Wu C."/>
            <person name="Chan E.W."/>
            <person name="Chen G."/>
            <person name="Shen Z."/>
            <person name="Chen S."/>
            <person name="Zhang R."/>
        </authorList>
    </citation>
    <scope>NUCLEOTIDE SEQUENCE</scope>
    <source>
        <strain evidence="1">R1692</strain>
    </source>
</reference>
<proteinExistence type="predicted"/>
<protein>
    <recommendedName>
        <fullName evidence="3">Orphan protein</fullName>
    </recommendedName>
</protein>
<dbReference type="Proteomes" id="UP001170954">
    <property type="component" value="Unassembled WGS sequence"/>
</dbReference>
<name>A0ABT7NK51_9SPHI</name>
<dbReference type="Pfam" id="PF20420">
    <property type="entry name" value="DUF6702"/>
    <property type="match status" value="1"/>
</dbReference>
<accession>A0ABT7NK51</accession>
<dbReference type="EMBL" id="JACAGK010000010">
    <property type="protein sequence ID" value="MDM1047599.1"/>
    <property type="molecule type" value="Genomic_DNA"/>
</dbReference>
<keyword evidence="2" id="KW-1185">Reference proteome</keyword>
<organism evidence="1 2">
    <name type="scientific">Sphingobacterium hotanense</name>
    <dbReference type="NCBI Taxonomy" id="649196"/>
    <lineage>
        <taxon>Bacteria</taxon>
        <taxon>Pseudomonadati</taxon>
        <taxon>Bacteroidota</taxon>
        <taxon>Sphingobacteriia</taxon>
        <taxon>Sphingobacteriales</taxon>
        <taxon>Sphingobacteriaceae</taxon>
        <taxon>Sphingobacterium</taxon>
    </lineage>
</organism>
<comment type="caution">
    <text evidence="1">The sequence shown here is derived from an EMBL/GenBank/DDBJ whole genome shotgun (WGS) entry which is preliminary data.</text>
</comment>
<dbReference type="InterPro" id="IPR046525">
    <property type="entry name" value="DUF6702"/>
</dbReference>
<dbReference type="RefSeq" id="WP_149526563.1">
    <property type="nucleotide sequence ID" value="NZ_CP030848.1"/>
</dbReference>
<evidence type="ECO:0000313" key="2">
    <source>
        <dbReference type="Proteomes" id="UP001170954"/>
    </source>
</evidence>
<gene>
    <name evidence="1" type="ORF">HX018_05000</name>
</gene>
<evidence type="ECO:0008006" key="3">
    <source>
        <dbReference type="Google" id="ProtNLM"/>
    </source>
</evidence>
<sequence>MIKTPWLLLILCLITISVFAHPFYVSISTVDFNSKNKRIEISCRIFYDDLEVALKNQLKQKIDVINPKNKTVADSAISKYIQDNFNLKVNGQFKKLKFVGYEVEEDVAWCYFETPQTSPVSTIIITNQLLYQDFKSQSNILHVTVDGKRQSTKMDNPKKSVVIDFRQ</sequence>